<feature type="repeat" description="ANK" evidence="12">
    <location>
        <begin position="358"/>
        <end position="390"/>
    </location>
</feature>
<dbReference type="PROSITE" id="PS52046">
    <property type="entry name" value="ZF_C2HC_NPR"/>
    <property type="match status" value="1"/>
</dbReference>
<dbReference type="InterPro" id="IPR000210">
    <property type="entry name" value="BTB/POZ_dom"/>
</dbReference>
<keyword evidence="9 12" id="KW-0040">ANK repeat</keyword>
<evidence type="ECO:0000256" key="11">
    <source>
        <dbReference type="ARBA" id="ARBA00044947"/>
    </source>
</evidence>
<evidence type="ECO:0000256" key="2">
    <source>
        <dbReference type="ARBA" id="ARBA00004906"/>
    </source>
</evidence>
<keyword evidence="10" id="KW-0539">Nucleus</keyword>
<dbReference type="PANTHER" id="PTHR46475:SF2">
    <property type="entry name" value="REGULATORY PROTEIN NPR3"/>
    <property type="match status" value="1"/>
</dbReference>
<evidence type="ECO:0000256" key="7">
    <source>
        <dbReference type="ARBA" id="ARBA00022821"/>
    </source>
</evidence>
<dbReference type="Gene3D" id="1.25.40.20">
    <property type="entry name" value="Ankyrin repeat-containing domain"/>
    <property type="match status" value="1"/>
</dbReference>
<evidence type="ECO:0000256" key="4">
    <source>
        <dbReference type="ARBA" id="ARBA00022737"/>
    </source>
</evidence>
<comment type="pathway">
    <text evidence="2">Protein modification; protein ubiquitination.</text>
</comment>
<dbReference type="SUPFAM" id="SSF48403">
    <property type="entry name" value="Ankyrin repeat"/>
    <property type="match status" value="1"/>
</dbReference>
<evidence type="ECO:0000256" key="10">
    <source>
        <dbReference type="ARBA" id="ARBA00023242"/>
    </source>
</evidence>
<dbReference type="InterPro" id="IPR002110">
    <property type="entry name" value="Ankyrin_rpt"/>
</dbReference>
<feature type="compositionally biased region" description="Basic and acidic residues" evidence="14">
    <location>
        <begin position="571"/>
        <end position="581"/>
    </location>
</feature>
<dbReference type="PROSITE" id="PS50097">
    <property type="entry name" value="BTB"/>
    <property type="match status" value="1"/>
</dbReference>
<dbReference type="FunFam" id="3.30.710.10:FF:000110">
    <property type="entry name" value="Regulatory protein NPR3"/>
    <property type="match status" value="1"/>
</dbReference>
<dbReference type="PANTHER" id="PTHR46475">
    <property type="entry name" value="REGULATORY PROTEIN NPR3"/>
    <property type="match status" value="1"/>
</dbReference>
<keyword evidence="6" id="KW-0833">Ubl conjugation pathway</keyword>
<comment type="caution">
    <text evidence="17">The sequence shown here is derived from an EMBL/GenBank/DDBJ whole genome shotgun (WGS) entry which is preliminary data.</text>
</comment>
<feature type="compositionally biased region" description="Low complexity" evidence="14">
    <location>
        <begin position="1"/>
        <end position="23"/>
    </location>
</feature>
<evidence type="ECO:0000256" key="13">
    <source>
        <dbReference type="PROSITE-ProRule" id="PRU01391"/>
    </source>
</evidence>
<dbReference type="GO" id="GO:0005634">
    <property type="term" value="C:nucleus"/>
    <property type="evidence" value="ECO:0007669"/>
    <property type="project" value="UniProtKB-SubCell"/>
</dbReference>
<dbReference type="GO" id="GO:0008270">
    <property type="term" value="F:zinc ion binding"/>
    <property type="evidence" value="ECO:0007669"/>
    <property type="project" value="UniProtKB-KW"/>
</dbReference>
<dbReference type="Pfam" id="PF12796">
    <property type="entry name" value="Ank_2"/>
    <property type="match status" value="1"/>
</dbReference>
<evidence type="ECO:0000256" key="12">
    <source>
        <dbReference type="PROSITE-ProRule" id="PRU00023"/>
    </source>
</evidence>
<evidence type="ECO:0000256" key="14">
    <source>
        <dbReference type="SAM" id="MobiDB-lite"/>
    </source>
</evidence>
<dbReference type="OrthoDB" id="71307at2759"/>
<feature type="compositionally biased region" description="Low complexity" evidence="14">
    <location>
        <begin position="583"/>
        <end position="595"/>
    </location>
</feature>
<evidence type="ECO:0000259" key="15">
    <source>
        <dbReference type="PROSITE" id="PS50097"/>
    </source>
</evidence>
<keyword evidence="7" id="KW-0611">Plant defense</keyword>
<evidence type="ECO:0000256" key="1">
    <source>
        <dbReference type="ARBA" id="ARBA00004123"/>
    </source>
</evidence>
<accession>A0A3L6R0I0</accession>
<dbReference type="AlphaFoldDB" id="A0A3L6R0I0"/>
<feature type="region of interest" description="Disordered" evidence="14">
    <location>
        <begin position="1"/>
        <end position="34"/>
    </location>
</feature>
<keyword evidence="5 13" id="KW-0863">Zinc-finger</keyword>
<dbReference type="SMART" id="SM00225">
    <property type="entry name" value="BTB"/>
    <property type="match status" value="1"/>
</dbReference>
<organism evidence="17 18">
    <name type="scientific">Panicum miliaceum</name>
    <name type="common">Proso millet</name>
    <name type="synonym">Broomcorn millet</name>
    <dbReference type="NCBI Taxonomy" id="4540"/>
    <lineage>
        <taxon>Eukaryota</taxon>
        <taxon>Viridiplantae</taxon>
        <taxon>Streptophyta</taxon>
        <taxon>Embryophyta</taxon>
        <taxon>Tracheophyta</taxon>
        <taxon>Spermatophyta</taxon>
        <taxon>Magnoliopsida</taxon>
        <taxon>Liliopsida</taxon>
        <taxon>Poales</taxon>
        <taxon>Poaceae</taxon>
        <taxon>PACMAD clade</taxon>
        <taxon>Panicoideae</taxon>
        <taxon>Panicodae</taxon>
        <taxon>Paniceae</taxon>
        <taxon>Panicinae</taxon>
        <taxon>Panicum</taxon>
        <taxon>Panicum sect. Panicum</taxon>
    </lineage>
</organism>
<comment type="caution">
    <text evidence="13">Lacks conserved residue(s) required for the propagation of feature annotation.</text>
</comment>
<evidence type="ECO:0000313" key="17">
    <source>
        <dbReference type="EMBL" id="RLM92283.1"/>
    </source>
</evidence>
<dbReference type="Gene3D" id="3.30.710.10">
    <property type="entry name" value="Potassium Channel Kv1.1, Chain A"/>
    <property type="match status" value="1"/>
</dbReference>
<dbReference type="InterPro" id="IPR011333">
    <property type="entry name" value="SKP1/BTB/POZ_sf"/>
</dbReference>
<feature type="domain" description="C2HC NPR-type" evidence="16">
    <location>
        <begin position="172"/>
        <end position="186"/>
    </location>
</feature>
<dbReference type="SUPFAM" id="SSF54695">
    <property type="entry name" value="POZ domain"/>
    <property type="match status" value="1"/>
</dbReference>
<dbReference type="GO" id="GO:0042742">
    <property type="term" value="P:defense response to bacterium"/>
    <property type="evidence" value="ECO:0007669"/>
    <property type="project" value="TreeGrafter"/>
</dbReference>
<dbReference type="GO" id="GO:0050832">
    <property type="term" value="P:defense response to fungus"/>
    <property type="evidence" value="ECO:0007669"/>
    <property type="project" value="TreeGrafter"/>
</dbReference>
<dbReference type="InterPro" id="IPR044292">
    <property type="entry name" value="NPR"/>
</dbReference>
<dbReference type="PROSITE" id="PS50297">
    <property type="entry name" value="ANK_REP_REGION"/>
    <property type="match status" value="1"/>
</dbReference>
<proteinExistence type="inferred from homology"/>
<keyword evidence="8" id="KW-0862">Zinc</keyword>
<dbReference type="SMART" id="SM00248">
    <property type="entry name" value="ANK"/>
    <property type="match status" value="3"/>
</dbReference>
<name>A0A3L6R0I0_PANMI</name>
<dbReference type="EMBL" id="PQIB02000010">
    <property type="protein sequence ID" value="RLM92283.1"/>
    <property type="molecule type" value="Genomic_DNA"/>
</dbReference>
<dbReference type="InterPro" id="IPR036770">
    <property type="entry name" value="Ankyrin_rpt-contain_sf"/>
</dbReference>
<keyword evidence="3" id="KW-0479">Metal-binding</keyword>
<reference evidence="18" key="1">
    <citation type="journal article" date="2019" name="Nat. Commun.">
        <title>The genome of broomcorn millet.</title>
        <authorList>
            <person name="Zou C."/>
            <person name="Miki D."/>
            <person name="Li D."/>
            <person name="Tang Q."/>
            <person name="Xiao L."/>
            <person name="Rajput S."/>
            <person name="Deng P."/>
            <person name="Jia W."/>
            <person name="Huang R."/>
            <person name="Zhang M."/>
            <person name="Sun Y."/>
            <person name="Hu J."/>
            <person name="Fu X."/>
            <person name="Schnable P.S."/>
            <person name="Li F."/>
            <person name="Zhang H."/>
            <person name="Feng B."/>
            <person name="Zhu X."/>
            <person name="Liu R."/>
            <person name="Schnable J.C."/>
            <person name="Zhu J.-K."/>
            <person name="Zhang H."/>
        </authorList>
    </citation>
    <scope>NUCLEOTIDE SEQUENCE [LARGE SCALE GENOMIC DNA]</scope>
</reference>
<evidence type="ECO:0000256" key="8">
    <source>
        <dbReference type="ARBA" id="ARBA00022833"/>
    </source>
</evidence>
<dbReference type="FunFam" id="1.25.40.20:FF:000123">
    <property type="entry name" value="regulatory protein NPR3-like"/>
    <property type="match status" value="1"/>
</dbReference>
<dbReference type="GO" id="GO:0009862">
    <property type="term" value="P:systemic acquired resistance, salicylic acid mediated signaling pathway"/>
    <property type="evidence" value="ECO:0007669"/>
    <property type="project" value="InterPro"/>
</dbReference>
<comment type="similarity">
    <text evidence="11">Belongs to the plant 'ANKYRIN-BTB/POZ' family. 'NPR1-like' subfamily.</text>
</comment>
<evidence type="ECO:0000259" key="16">
    <source>
        <dbReference type="PROSITE" id="PS52046"/>
    </source>
</evidence>
<feature type="domain" description="BTB" evidence="15">
    <location>
        <begin position="75"/>
        <end position="165"/>
    </location>
</feature>
<dbReference type="GO" id="GO:2000031">
    <property type="term" value="P:regulation of salicylic acid mediated signaling pathway"/>
    <property type="evidence" value="ECO:0007669"/>
    <property type="project" value="InterPro"/>
</dbReference>
<dbReference type="Pfam" id="PF12313">
    <property type="entry name" value="NPR1_like_C"/>
    <property type="match status" value="1"/>
</dbReference>
<feature type="region of interest" description="Disordered" evidence="14">
    <location>
        <begin position="571"/>
        <end position="603"/>
    </location>
</feature>
<comment type="subcellular location">
    <subcellularLocation>
        <location evidence="1">Nucleus</location>
    </subcellularLocation>
</comment>
<dbReference type="InterPro" id="IPR057250">
    <property type="entry name" value="Znf_C2HC_NPR-type"/>
</dbReference>
<protein>
    <submittedName>
        <fullName evidence="17">Regulatory protein NPR3-like</fullName>
    </submittedName>
</protein>
<evidence type="ECO:0000256" key="3">
    <source>
        <dbReference type="ARBA" id="ARBA00022723"/>
    </source>
</evidence>
<gene>
    <name evidence="17" type="ORF">C2845_PM08G26610</name>
</gene>
<keyword evidence="4" id="KW-0677">Repeat</keyword>
<dbReference type="STRING" id="4540.A0A3L6R0I0"/>
<evidence type="ECO:0000256" key="5">
    <source>
        <dbReference type="ARBA" id="ARBA00022771"/>
    </source>
</evidence>
<keyword evidence="18" id="KW-1185">Reference proteome</keyword>
<evidence type="ECO:0000313" key="18">
    <source>
        <dbReference type="Proteomes" id="UP000275267"/>
    </source>
</evidence>
<dbReference type="InterPro" id="IPR021094">
    <property type="entry name" value="NPR1/NIM1-like_C"/>
</dbReference>
<dbReference type="Proteomes" id="UP000275267">
    <property type="component" value="Unassembled WGS sequence"/>
</dbReference>
<dbReference type="PROSITE" id="PS50088">
    <property type="entry name" value="ANK_REPEAT"/>
    <property type="match status" value="1"/>
</dbReference>
<dbReference type="GO" id="GO:2000022">
    <property type="term" value="P:regulation of jasmonic acid mediated signaling pathway"/>
    <property type="evidence" value="ECO:0007669"/>
    <property type="project" value="InterPro"/>
</dbReference>
<sequence>MEPSSSITFASSSSYLSNGSSSPPGLPQAPPLAAGEGWGGGGAAGGCGSSVEAVSLNRLSKNLEQLLLDRDLDCSDADVEVPDGGPPIAVHRCILAARSAFFYDLFAARGRGGAARGDAAAAAGGAGEGAASGRPQYKMDELVPGGRVGREAFQAFLGYLYTGKLWGAPLDVVSCADPVCPHDSCPPAIRFAVEIMYAAWTFKIPELISVFQRRLLNFVDKTLVEDVIPILQVASHSELTQVLDKCIQRIARSDLDDISLDKELPPEVVEEIKKIRKNSQTADDDASILDPVHEKRVRRIHRALDSDDVELVKLLLNESEITLDDANALHYAASYCDSKVVSELLDLGLANLNLKNSRGYTALHLAAMRREPAIIMCLLNKGATVSQLTADGRSAIGICRRLTRAKDYNKKMEQGQESNKDRLCIDILEREMMRNPMSVEDAVTSPLLADDLHMKLLYLENRAKVAMQIAQADTTEEFGGITAPSTSGKLREVDLNETPAIQNERLRSRVDALMKTVELGRRYFPNCSQVLDKFLEDDLPDGGLDKFYLQRGTPDEQKVKRMRFSELKEDVRKAFSKDKADNSMISGLSSSSSCSPPQKVARK</sequence>
<dbReference type="CDD" id="cd18310">
    <property type="entry name" value="BTB_POZ_NPR_plant"/>
    <property type="match status" value="1"/>
</dbReference>
<evidence type="ECO:0000256" key="6">
    <source>
        <dbReference type="ARBA" id="ARBA00022786"/>
    </source>
</evidence>
<evidence type="ECO:0000256" key="9">
    <source>
        <dbReference type="ARBA" id="ARBA00023043"/>
    </source>
</evidence>